<dbReference type="InterPro" id="IPR020843">
    <property type="entry name" value="ER"/>
</dbReference>
<proteinExistence type="predicted"/>
<dbReference type="RefSeq" id="WP_116539040.1">
    <property type="nucleotide sequence ID" value="NZ_QAYL01000001.1"/>
</dbReference>
<dbReference type="CDD" id="cd05276">
    <property type="entry name" value="p53_inducible_oxidoreductase"/>
    <property type="match status" value="1"/>
</dbReference>
<organism evidence="4 5">
    <name type="scientific">Mycobacterium uberis</name>
    <dbReference type="NCBI Taxonomy" id="2162698"/>
    <lineage>
        <taxon>Bacteria</taxon>
        <taxon>Bacillati</taxon>
        <taxon>Actinomycetota</taxon>
        <taxon>Actinomycetes</taxon>
        <taxon>Mycobacteriales</taxon>
        <taxon>Mycobacteriaceae</taxon>
        <taxon>Mycobacterium</taxon>
    </lineage>
</organism>
<dbReference type="InterPro" id="IPR013149">
    <property type="entry name" value="ADH-like_C"/>
</dbReference>
<dbReference type="Proteomes" id="UP000258522">
    <property type="component" value="Unassembled WGS sequence"/>
</dbReference>
<evidence type="ECO:0000256" key="1">
    <source>
        <dbReference type="ARBA" id="ARBA00022857"/>
    </source>
</evidence>
<dbReference type="GO" id="GO:0016651">
    <property type="term" value="F:oxidoreductase activity, acting on NAD(P)H"/>
    <property type="evidence" value="ECO:0007669"/>
    <property type="project" value="TreeGrafter"/>
</dbReference>
<dbReference type="PANTHER" id="PTHR48106:SF8">
    <property type="entry name" value="OS02G0805600 PROTEIN"/>
    <property type="match status" value="1"/>
</dbReference>
<dbReference type="NCBIfam" id="TIGR02824">
    <property type="entry name" value="quinone_pig3"/>
    <property type="match status" value="1"/>
</dbReference>
<dbReference type="Gene3D" id="3.90.180.10">
    <property type="entry name" value="Medium-chain alcohol dehydrogenases, catalytic domain"/>
    <property type="match status" value="1"/>
</dbReference>
<keyword evidence="5" id="KW-1185">Reference proteome</keyword>
<dbReference type="InterPro" id="IPR011032">
    <property type="entry name" value="GroES-like_sf"/>
</dbReference>
<accession>A0A3E1HLG7</accession>
<dbReference type="AlphaFoldDB" id="A0A3E1HLG7"/>
<dbReference type="SMART" id="SM00829">
    <property type="entry name" value="PKS_ER"/>
    <property type="match status" value="1"/>
</dbReference>
<dbReference type="EMBL" id="QAYL01000001">
    <property type="protein sequence ID" value="RFD27139.1"/>
    <property type="molecule type" value="Genomic_DNA"/>
</dbReference>
<keyword evidence="1" id="KW-0521">NADP</keyword>
<evidence type="ECO:0000313" key="5">
    <source>
        <dbReference type="Proteomes" id="UP000258522"/>
    </source>
</evidence>
<dbReference type="Pfam" id="PF00107">
    <property type="entry name" value="ADH_zinc_N"/>
    <property type="match status" value="1"/>
</dbReference>
<dbReference type="Pfam" id="PF08240">
    <property type="entry name" value="ADH_N"/>
    <property type="match status" value="1"/>
</dbReference>
<reference evidence="4 5" key="1">
    <citation type="submission" date="2018-07" db="EMBL/GenBank/DDBJ databases">
        <title>Whole genome sequence of Mycobacterium uberis.</title>
        <authorList>
            <person name="Benjak A."/>
        </authorList>
    </citation>
    <scope>NUCLEOTIDE SEQUENCE [LARGE SCALE GENOMIC DNA]</scope>
    <source>
        <strain evidence="4 5">Jura</strain>
    </source>
</reference>
<dbReference type="OrthoDB" id="9780520at2"/>
<protein>
    <submittedName>
        <fullName evidence="4">NAD(P)H-quinone oxidoreductase</fullName>
    </submittedName>
</protein>
<dbReference type="GO" id="GO:0070402">
    <property type="term" value="F:NADPH binding"/>
    <property type="evidence" value="ECO:0007669"/>
    <property type="project" value="TreeGrafter"/>
</dbReference>
<dbReference type="InterPro" id="IPR013154">
    <property type="entry name" value="ADH-like_N"/>
</dbReference>
<dbReference type="SUPFAM" id="SSF50129">
    <property type="entry name" value="GroES-like"/>
    <property type="match status" value="1"/>
</dbReference>
<comment type="caution">
    <text evidence="4">The sequence shown here is derived from an EMBL/GenBank/DDBJ whole genome shotgun (WGS) entry which is preliminary data.</text>
</comment>
<dbReference type="InterPro" id="IPR014189">
    <property type="entry name" value="Quinone_OxRdtase_PIG3"/>
</dbReference>
<dbReference type="SUPFAM" id="SSF51735">
    <property type="entry name" value="NAD(P)-binding Rossmann-fold domains"/>
    <property type="match status" value="1"/>
</dbReference>
<evidence type="ECO:0000313" key="4">
    <source>
        <dbReference type="EMBL" id="RFD27139.1"/>
    </source>
</evidence>
<gene>
    <name evidence="4" type="ORF">MUBE_00380</name>
</gene>
<dbReference type="Gene3D" id="3.40.50.720">
    <property type="entry name" value="NAD(P)-binding Rossmann-like Domain"/>
    <property type="match status" value="1"/>
</dbReference>
<name>A0A3E1HLG7_9MYCO</name>
<dbReference type="PANTHER" id="PTHR48106">
    <property type="entry name" value="QUINONE OXIDOREDUCTASE PIG3-RELATED"/>
    <property type="match status" value="1"/>
</dbReference>
<evidence type="ECO:0000259" key="3">
    <source>
        <dbReference type="SMART" id="SM00829"/>
    </source>
</evidence>
<dbReference type="InterPro" id="IPR036291">
    <property type="entry name" value="NAD(P)-bd_dom_sf"/>
</dbReference>
<keyword evidence="2" id="KW-0560">Oxidoreductase</keyword>
<sequence length="328" mass="33954">MYAIVAEPPEQLVWREVPNIAVCPGEVLIKVSAAGVNRADVLQAAGKYPPPPGASEIIGMEVAGIISAVGSGITEWSVGQEVCALLAGGGYAEYVAVPVGQVMPIPKGIEVVDAAGLPEVACTVWSNLVMAAHLSEKQLLLVHGGASGIGSHGIQVARALGAKVAVTAGSAEKLEFCRELGAQITINYRDEDFVARLRQQTDGADVILDIMGAAYLDRNIDALAANGQLIVIGLQGGIKGELNLSKLLSKRARIIGTTLRSRPANGPNSKSEIVAAVTASVWPMITTGAVQPIIGARMAVQQAADAHQLLMSGKVSGKIVLTVANSHR</sequence>
<evidence type="ECO:0000256" key="2">
    <source>
        <dbReference type="ARBA" id="ARBA00023002"/>
    </source>
</evidence>
<feature type="domain" description="Enoyl reductase (ER)" evidence="3">
    <location>
        <begin position="7"/>
        <end position="321"/>
    </location>
</feature>